<dbReference type="GO" id="GO:0020037">
    <property type="term" value="F:heme binding"/>
    <property type="evidence" value="ECO:0007669"/>
    <property type="project" value="InterPro"/>
</dbReference>
<dbReference type="Pfam" id="PF00042">
    <property type="entry name" value="Globin"/>
    <property type="match status" value="1"/>
</dbReference>
<evidence type="ECO:0000256" key="4">
    <source>
        <dbReference type="ARBA" id="ARBA00023004"/>
    </source>
</evidence>
<evidence type="ECO:0000313" key="7">
    <source>
        <dbReference type="EMBL" id="MDF0602634.1"/>
    </source>
</evidence>
<proteinExistence type="inferred from homology"/>
<dbReference type="GO" id="GO:0046872">
    <property type="term" value="F:metal ion binding"/>
    <property type="evidence" value="ECO:0007669"/>
    <property type="project" value="UniProtKB-KW"/>
</dbReference>
<keyword evidence="3" id="KW-0479">Metal-binding</keyword>
<dbReference type="GO" id="GO:0019825">
    <property type="term" value="F:oxygen binding"/>
    <property type="evidence" value="ECO:0007669"/>
    <property type="project" value="InterPro"/>
</dbReference>
<dbReference type="GO" id="GO:0071500">
    <property type="term" value="P:cellular response to nitrosative stress"/>
    <property type="evidence" value="ECO:0007669"/>
    <property type="project" value="TreeGrafter"/>
</dbReference>
<gene>
    <name evidence="7" type="ORF">P1J78_17990</name>
</gene>
<dbReference type="EMBL" id="JARGYC010000056">
    <property type="protein sequence ID" value="MDF0602634.1"/>
    <property type="molecule type" value="Genomic_DNA"/>
</dbReference>
<dbReference type="Proteomes" id="UP001220964">
    <property type="component" value="Unassembled WGS sequence"/>
</dbReference>
<feature type="domain" description="Globin" evidence="6">
    <location>
        <begin position="2"/>
        <end position="137"/>
    </location>
</feature>
<comment type="similarity">
    <text evidence="5">Belongs to the globin family.</text>
</comment>
<dbReference type="Gene3D" id="1.10.490.10">
    <property type="entry name" value="Globins"/>
    <property type="match status" value="1"/>
</dbReference>
<dbReference type="InterPro" id="IPR012292">
    <property type="entry name" value="Globin/Proto"/>
</dbReference>
<dbReference type="InterPro" id="IPR009050">
    <property type="entry name" value="Globin-like_sf"/>
</dbReference>
<dbReference type="AlphaFoldDB" id="A0AAE3TB39"/>
<dbReference type="GO" id="GO:0005344">
    <property type="term" value="F:oxygen carrier activity"/>
    <property type="evidence" value="ECO:0007669"/>
    <property type="project" value="UniProtKB-KW"/>
</dbReference>
<evidence type="ECO:0000256" key="3">
    <source>
        <dbReference type="ARBA" id="ARBA00022723"/>
    </source>
</evidence>
<keyword evidence="8" id="KW-1185">Reference proteome</keyword>
<dbReference type="SUPFAM" id="SSF46458">
    <property type="entry name" value="Globin-like"/>
    <property type="match status" value="1"/>
</dbReference>
<keyword evidence="5" id="KW-0813">Transport</keyword>
<sequence length="141" mass="16013">MPVTHEQIALIRWSFDKLKPRIQPASTFFYEELFRLRPDLRPMFRTDDIAGQGMKFMTTLEAVLDYIETPQALAERIEELGQQHRRLGVTAEMFAPMEEALIETIRDGLDGDLGADVEAAWRAAYADLQAAMIDKGDIPEG</sequence>
<evidence type="ECO:0000256" key="2">
    <source>
        <dbReference type="ARBA" id="ARBA00022621"/>
    </source>
</evidence>
<protein>
    <submittedName>
        <fullName evidence="7">Globin domain-containing protein</fullName>
    </submittedName>
</protein>
<keyword evidence="4" id="KW-0408">Iron</keyword>
<comment type="caution">
    <text evidence="7">The sequence shown here is derived from an EMBL/GenBank/DDBJ whole genome shotgun (WGS) entry which is preliminary data.</text>
</comment>
<dbReference type="RefSeq" id="WP_275568759.1">
    <property type="nucleotide sequence ID" value="NZ_JARGYC010000056.1"/>
</dbReference>
<accession>A0AAE3TB39</accession>
<dbReference type="PANTHER" id="PTHR43396">
    <property type="entry name" value="FLAVOHEMOPROTEIN"/>
    <property type="match status" value="1"/>
</dbReference>
<evidence type="ECO:0000256" key="1">
    <source>
        <dbReference type="ARBA" id="ARBA00022617"/>
    </source>
</evidence>
<keyword evidence="1 5" id="KW-0349">Heme</keyword>
<dbReference type="GO" id="GO:0071949">
    <property type="term" value="F:FAD binding"/>
    <property type="evidence" value="ECO:0007669"/>
    <property type="project" value="TreeGrafter"/>
</dbReference>
<dbReference type="GO" id="GO:0008941">
    <property type="term" value="F:nitric oxide dioxygenase NAD(P)H activity"/>
    <property type="evidence" value="ECO:0007669"/>
    <property type="project" value="TreeGrafter"/>
</dbReference>
<name>A0AAE3TB39_9RHOB</name>
<keyword evidence="2 5" id="KW-0561">Oxygen transport</keyword>
<evidence type="ECO:0000313" key="8">
    <source>
        <dbReference type="Proteomes" id="UP001220964"/>
    </source>
</evidence>
<dbReference type="InterPro" id="IPR000971">
    <property type="entry name" value="Globin"/>
</dbReference>
<dbReference type="PANTHER" id="PTHR43396:SF3">
    <property type="entry name" value="FLAVOHEMOPROTEIN"/>
    <property type="match status" value="1"/>
</dbReference>
<dbReference type="PROSITE" id="PS01033">
    <property type="entry name" value="GLOBIN"/>
    <property type="match status" value="1"/>
</dbReference>
<dbReference type="GO" id="GO:0046210">
    <property type="term" value="P:nitric oxide catabolic process"/>
    <property type="evidence" value="ECO:0007669"/>
    <property type="project" value="TreeGrafter"/>
</dbReference>
<evidence type="ECO:0000259" key="6">
    <source>
        <dbReference type="PROSITE" id="PS01033"/>
    </source>
</evidence>
<reference evidence="7" key="1">
    <citation type="submission" date="2023-03" db="EMBL/GenBank/DDBJ databases">
        <title>Multiphase analysis and comparison of six strains from genera Psychromarinibacter, Lutimaribacter, and Maritimibacter, including a novel species: Psychromarinibacter sediminicola sp. nov.</title>
        <authorList>
            <person name="Wang Y.-H."/>
            <person name="Ye M.-Q."/>
            <person name="Du Z.-J."/>
        </authorList>
    </citation>
    <scope>NUCLEOTIDE SEQUENCE</scope>
    <source>
        <strain evidence="7">C21-152</strain>
    </source>
</reference>
<evidence type="ECO:0000256" key="5">
    <source>
        <dbReference type="RuleBase" id="RU000356"/>
    </source>
</evidence>
<organism evidence="7 8">
    <name type="scientific">Psychromarinibacter sediminicola</name>
    <dbReference type="NCBI Taxonomy" id="3033385"/>
    <lineage>
        <taxon>Bacteria</taxon>
        <taxon>Pseudomonadati</taxon>
        <taxon>Pseudomonadota</taxon>
        <taxon>Alphaproteobacteria</taxon>
        <taxon>Rhodobacterales</taxon>
        <taxon>Paracoccaceae</taxon>
        <taxon>Psychromarinibacter</taxon>
    </lineage>
</organism>